<name>A0ABZ2KJ52_9BACT</name>
<protein>
    <submittedName>
        <fullName evidence="2">AgmX/PglI C-terminal domain-containing protein</fullName>
    </submittedName>
</protein>
<feature type="region of interest" description="Disordered" evidence="1">
    <location>
        <begin position="351"/>
        <end position="378"/>
    </location>
</feature>
<dbReference type="Proteomes" id="UP001379533">
    <property type="component" value="Chromosome"/>
</dbReference>
<feature type="compositionally biased region" description="Low complexity" evidence="1">
    <location>
        <begin position="229"/>
        <end position="255"/>
    </location>
</feature>
<accession>A0ABZ2KJ52</accession>
<dbReference type="InterPro" id="IPR049806">
    <property type="entry name" value="MasK-like_C"/>
</dbReference>
<reference evidence="2 3" key="1">
    <citation type="submission" date="2021-12" db="EMBL/GenBank/DDBJ databases">
        <title>Discovery of the Pendulisporaceae a myxobacterial family with distinct sporulation behavior and unique specialized metabolism.</title>
        <authorList>
            <person name="Garcia R."/>
            <person name="Popoff A."/>
            <person name="Bader C.D."/>
            <person name="Loehr J."/>
            <person name="Walesch S."/>
            <person name="Walt C."/>
            <person name="Boldt J."/>
            <person name="Bunk B."/>
            <person name="Haeckl F.J.F.P.J."/>
            <person name="Gunesch A.P."/>
            <person name="Birkelbach J."/>
            <person name="Nuebel U."/>
            <person name="Pietschmann T."/>
            <person name="Bach T."/>
            <person name="Mueller R."/>
        </authorList>
    </citation>
    <scope>NUCLEOTIDE SEQUENCE [LARGE SCALE GENOMIC DNA]</scope>
    <source>
        <strain evidence="2 3">MSr12523</strain>
    </source>
</reference>
<gene>
    <name evidence="2" type="ORF">LZC95_17940</name>
</gene>
<dbReference type="EMBL" id="CP089982">
    <property type="protein sequence ID" value="WXA98701.1"/>
    <property type="molecule type" value="Genomic_DNA"/>
</dbReference>
<sequence length="474" mass="48236">MSQTHQGSGAGPGQQPGQNRPGQMTAVMRAVAQQAGPKVLRIGLVQGGRVIEERIIKQRTSVTIGTSEKSMFVIPSQAVPAQFKLFELIGTEYHLNFLDGMKGRVALQTGISDIEGLRGQARRVGNAYQVRLTEEARGKIVVGETTFLFQFVAPPPPQPRPQLPLSVKGGLASQIDWDLTIIAAFSFLLHFGLIGAMYSDWMDPPVNEDFNIQGLVDLSKNLPPVQTETPTDATPSPSATASASQPSEGKKASSGGKAGGGSVSDRQAAALSQQAEAMQMQMLAAFGGNSAVQGALNRSDIPPQDLSGVAKSGAGVSNTGGDLRLGSGGGGVVQPGKAGGGLAGIGNTGGGGTGSGAGKETAVKGPTGDAQIGSTTASVPVSNAERVVAGLRPKFRACYNKGLASDPGMAGAVTIVTKVAPNGEVSAADASNVSGLSSDVVACIQRAVRNAQFDAPGGSGSTINIPVKFVQQGK</sequence>
<evidence type="ECO:0000313" key="3">
    <source>
        <dbReference type="Proteomes" id="UP001379533"/>
    </source>
</evidence>
<evidence type="ECO:0000313" key="2">
    <source>
        <dbReference type="EMBL" id="WXA98701.1"/>
    </source>
</evidence>
<feature type="region of interest" description="Disordered" evidence="1">
    <location>
        <begin position="1"/>
        <end position="22"/>
    </location>
</feature>
<dbReference type="NCBIfam" id="NF033768">
    <property type="entry name" value="myxo_SS_tail"/>
    <property type="match status" value="1"/>
</dbReference>
<organism evidence="2 3">
    <name type="scientific">Pendulispora brunnea</name>
    <dbReference type="NCBI Taxonomy" id="2905690"/>
    <lineage>
        <taxon>Bacteria</taxon>
        <taxon>Pseudomonadati</taxon>
        <taxon>Myxococcota</taxon>
        <taxon>Myxococcia</taxon>
        <taxon>Myxococcales</taxon>
        <taxon>Sorangiineae</taxon>
        <taxon>Pendulisporaceae</taxon>
        <taxon>Pendulispora</taxon>
    </lineage>
</organism>
<keyword evidence="3" id="KW-1185">Reference proteome</keyword>
<proteinExistence type="predicted"/>
<dbReference type="RefSeq" id="WP_394849314.1">
    <property type="nucleotide sequence ID" value="NZ_CP089982.1"/>
</dbReference>
<evidence type="ECO:0000256" key="1">
    <source>
        <dbReference type="SAM" id="MobiDB-lite"/>
    </source>
</evidence>
<feature type="region of interest" description="Disordered" evidence="1">
    <location>
        <begin position="221"/>
        <end position="272"/>
    </location>
</feature>